<feature type="domain" description="PPIase cyclophilin-type" evidence="6">
    <location>
        <begin position="10"/>
        <end position="169"/>
    </location>
</feature>
<accession>A0A6J3LTM2</accession>
<dbReference type="PROSITE" id="PS50072">
    <property type="entry name" value="CSA_PPIASE_2"/>
    <property type="match status" value="1"/>
</dbReference>
<dbReference type="GO" id="GO:0006457">
    <property type="term" value="P:protein folding"/>
    <property type="evidence" value="ECO:0007669"/>
    <property type="project" value="TreeGrafter"/>
</dbReference>
<sequence>MTSASLPRVFLDVNIGQESVGRLVIELYTQHAPRTAENFRQLCTGEYNGLSYAKIPFHRVIDEFMIQGGDIEKSDGTGVTSIYGGEFEDENLNWRELDAAGLVCSANRGKDTNGSQFFISLVPTPHLNGKHTVFGRVVSGEAVLERIAKVDVDDNDHPLGSVLIARSGELERKKKAVALPAEHVPASSKDRGRRRKSDQDLSESEMIEDGPAKNHRARRRSDLIVDEGIRGRPRLRSSSQASHASSQPLSDGDEPLEPSRSTETQKRKRSQSPARHGERRTNRSHEDPRRTPPRRYESERDHDRYRPSPRSHRHQYAGHRVDKDRDRYRDRDRDRRDRHGDDGRLGNNDGRLGNDGYGESEAPVQFKGRGAMKYRETRAW</sequence>
<organism evidence="8">
    <name type="scientific">Dissoconium aciculare CBS 342.82</name>
    <dbReference type="NCBI Taxonomy" id="1314786"/>
    <lineage>
        <taxon>Eukaryota</taxon>
        <taxon>Fungi</taxon>
        <taxon>Dikarya</taxon>
        <taxon>Ascomycota</taxon>
        <taxon>Pezizomycotina</taxon>
        <taxon>Dothideomycetes</taxon>
        <taxon>Dothideomycetidae</taxon>
        <taxon>Mycosphaerellales</taxon>
        <taxon>Dissoconiaceae</taxon>
        <taxon>Dissoconium</taxon>
    </lineage>
</organism>
<feature type="compositionally biased region" description="Basic and acidic residues" evidence="5">
    <location>
        <begin position="220"/>
        <end position="230"/>
    </location>
</feature>
<feature type="compositionally biased region" description="Basic and acidic residues" evidence="5">
    <location>
        <begin position="319"/>
        <end position="344"/>
    </location>
</feature>
<dbReference type="RefSeq" id="XP_033456014.1">
    <property type="nucleotide sequence ID" value="XM_033608976.1"/>
</dbReference>
<evidence type="ECO:0000256" key="5">
    <source>
        <dbReference type="SAM" id="MobiDB-lite"/>
    </source>
</evidence>
<dbReference type="FunFam" id="2.40.100.10:FF:000025">
    <property type="entry name" value="Peptidyl-prolyl cis-trans isomerase CYP19-2"/>
    <property type="match status" value="1"/>
</dbReference>
<dbReference type="PANTHER" id="PTHR11071:SF561">
    <property type="entry name" value="PEPTIDYL-PROLYL CIS-TRANS ISOMERASE D-RELATED"/>
    <property type="match status" value="1"/>
</dbReference>
<keyword evidence="4" id="KW-0413">Isomerase</keyword>
<dbReference type="Pfam" id="PF00160">
    <property type="entry name" value="Pro_isomerase"/>
    <property type="match status" value="1"/>
</dbReference>
<keyword evidence="3" id="KW-0697">Rotamase</keyword>
<reference evidence="8" key="1">
    <citation type="submission" date="2020-01" db="EMBL/GenBank/DDBJ databases">
        <authorList>
            <consortium name="DOE Joint Genome Institute"/>
            <person name="Haridas S."/>
            <person name="Albert R."/>
            <person name="Binder M."/>
            <person name="Bloem J."/>
            <person name="Labutti K."/>
            <person name="Salamov A."/>
            <person name="Andreopoulos B."/>
            <person name="Baker S.E."/>
            <person name="Barry K."/>
            <person name="Bills G."/>
            <person name="Bluhm B.H."/>
            <person name="Cannon C."/>
            <person name="Castanera R."/>
            <person name="Culley D.E."/>
            <person name="Daum C."/>
            <person name="Ezra D."/>
            <person name="Gonzalez J.B."/>
            <person name="Henrissat B."/>
            <person name="Kuo A."/>
            <person name="Liang C."/>
            <person name="Lipzen A."/>
            <person name="Lutzoni F."/>
            <person name="Magnuson J."/>
            <person name="Mondo S."/>
            <person name="Nolan M."/>
            <person name="Ohm R."/>
            <person name="Pangilinan J."/>
            <person name="Park H.-J."/>
            <person name="Ramirez L."/>
            <person name="Alfaro M."/>
            <person name="Sun H."/>
            <person name="Tritt A."/>
            <person name="Yoshinaga Y."/>
            <person name="Zwiers L.-H."/>
            <person name="Turgeon B.G."/>
            <person name="Goodwin S.B."/>
            <person name="Spatafora J.W."/>
            <person name="Crous P.W."/>
            <person name="Grigoriev I.V."/>
        </authorList>
    </citation>
    <scope>NUCLEOTIDE SEQUENCE</scope>
    <source>
        <strain evidence="8">CBS 342.82</strain>
    </source>
</reference>
<evidence type="ECO:0000256" key="2">
    <source>
        <dbReference type="ARBA" id="ARBA00013194"/>
    </source>
</evidence>
<evidence type="ECO:0000313" key="8">
    <source>
        <dbReference type="RefSeq" id="XP_033456014.1"/>
    </source>
</evidence>
<evidence type="ECO:0000313" key="7">
    <source>
        <dbReference type="Proteomes" id="UP000504637"/>
    </source>
</evidence>
<keyword evidence="7" id="KW-1185">Reference proteome</keyword>
<proteinExistence type="predicted"/>
<dbReference type="GeneID" id="54366777"/>
<comment type="catalytic activity">
    <reaction evidence="1">
        <text>[protein]-peptidylproline (omega=180) = [protein]-peptidylproline (omega=0)</text>
        <dbReference type="Rhea" id="RHEA:16237"/>
        <dbReference type="Rhea" id="RHEA-COMP:10747"/>
        <dbReference type="Rhea" id="RHEA-COMP:10748"/>
        <dbReference type="ChEBI" id="CHEBI:83833"/>
        <dbReference type="ChEBI" id="CHEBI:83834"/>
        <dbReference type="EC" id="5.2.1.8"/>
    </reaction>
</comment>
<dbReference type="SUPFAM" id="SSF50891">
    <property type="entry name" value="Cyclophilin-like"/>
    <property type="match status" value="1"/>
</dbReference>
<protein>
    <recommendedName>
        <fullName evidence="2">peptidylprolyl isomerase</fullName>
        <ecNumber evidence="2">5.2.1.8</ecNumber>
    </recommendedName>
</protein>
<dbReference type="Gene3D" id="2.40.100.10">
    <property type="entry name" value="Cyclophilin-like"/>
    <property type="match status" value="1"/>
</dbReference>
<feature type="compositionally biased region" description="Basic residues" evidence="5">
    <location>
        <begin position="307"/>
        <end position="317"/>
    </location>
</feature>
<evidence type="ECO:0000256" key="1">
    <source>
        <dbReference type="ARBA" id="ARBA00000971"/>
    </source>
</evidence>
<dbReference type="OrthoDB" id="407558at2759"/>
<feature type="compositionally biased region" description="Basic and acidic residues" evidence="5">
    <location>
        <begin position="275"/>
        <end position="306"/>
    </location>
</feature>
<dbReference type="EC" id="5.2.1.8" evidence="2"/>
<dbReference type="Proteomes" id="UP000504637">
    <property type="component" value="Unplaced"/>
</dbReference>
<feature type="region of interest" description="Disordered" evidence="5">
    <location>
        <begin position="175"/>
        <end position="380"/>
    </location>
</feature>
<dbReference type="GO" id="GO:0005829">
    <property type="term" value="C:cytosol"/>
    <property type="evidence" value="ECO:0007669"/>
    <property type="project" value="TreeGrafter"/>
</dbReference>
<reference evidence="8" key="2">
    <citation type="submission" date="2020-04" db="EMBL/GenBank/DDBJ databases">
        <authorList>
            <consortium name="NCBI Genome Project"/>
        </authorList>
    </citation>
    <scope>NUCLEOTIDE SEQUENCE</scope>
    <source>
        <strain evidence="8">CBS 342.82</strain>
    </source>
</reference>
<reference evidence="8" key="3">
    <citation type="submission" date="2025-08" db="UniProtKB">
        <authorList>
            <consortium name="RefSeq"/>
        </authorList>
    </citation>
    <scope>IDENTIFICATION</scope>
    <source>
        <strain evidence="8">CBS 342.82</strain>
    </source>
</reference>
<name>A0A6J3LTM2_9PEZI</name>
<dbReference type="InterPro" id="IPR029000">
    <property type="entry name" value="Cyclophilin-like_dom_sf"/>
</dbReference>
<feature type="compositionally biased region" description="Low complexity" evidence="5">
    <location>
        <begin position="236"/>
        <end position="250"/>
    </location>
</feature>
<evidence type="ECO:0000256" key="3">
    <source>
        <dbReference type="ARBA" id="ARBA00023110"/>
    </source>
</evidence>
<evidence type="ECO:0000259" key="6">
    <source>
        <dbReference type="PROSITE" id="PS50072"/>
    </source>
</evidence>
<gene>
    <name evidence="8" type="ORF">K489DRAFT_85259</name>
</gene>
<dbReference type="GO" id="GO:0016018">
    <property type="term" value="F:cyclosporin A binding"/>
    <property type="evidence" value="ECO:0007669"/>
    <property type="project" value="TreeGrafter"/>
</dbReference>
<dbReference type="GO" id="GO:0003755">
    <property type="term" value="F:peptidyl-prolyl cis-trans isomerase activity"/>
    <property type="evidence" value="ECO:0007669"/>
    <property type="project" value="UniProtKB-KW"/>
</dbReference>
<dbReference type="PRINTS" id="PR00153">
    <property type="entry name" value="CSAPPISMRASE"/>
</dbReference>
<dbReference type="AlphaFoldDB" id="A0A6J3LTM2"/>
<dbReference type="PANTHER" id="PTHR11071">
    <property type="entry name" value="PEPTIDYL-PROLYL CIS-TRANS ISOMERASE"/>
    <property type="match status" value="1"/>
</dbReference>
<dbReference type="InterPro" id="IPR002130">
    <property type="entry name" value="Cyclophilin-type_PPIase_dom"/>
</dbReference>
<evidence type="ECO:0000256" key="4">
    <source>
        <dbReference type="ARBA" id="ARBA00023235"/>
    </source>
</evidence>